<dbReference type="PATRIC" id="fig|1459.3.peg.5523"/>
<sequence>MEFKMKEEAGFYTDLPFGRLDVAGDEEYGFRPNQLLVASLAVCSGGVLRKIMKKMRMEFEDIGIKTSVERNPEIADRVEKVHIHFIIKGTDLNEAKLHKALELTRKNCSMVRSVEGSIEIEETFELI</sequence>
<dbReference type="Gene3D" id="3.30.300.20">
    <property type="match status" value="1"/>
</dbReference>
<name>A0A0M0GIM6_SPOGL</name>
<dbReference type="RefSeq" id="WP_053437139.1">
    <property type="nucleotide sequence ID" value="NZ_LGUF01000007.1"/>
</dbReference>
<dbReference type="SUPFAM" id="SSF82784">
    <property type="entry name" value="OsmC-like"/>
    <property type="match status" value="1"/>
</dbReference>
<comment type="caution">
    <text evidence="1">The sequence shown here is derived from an EMBL/GenBank/DDBJ whole genome shotgun (WGS) entry which is preliminary data.</text>
</comment>
<dbReference type="PANTHER" id="PTHR34352">
    <property type="entry name" value="PROTEIN YHFA"/>
    <property type="match status" value="1"/>
</dbReference>
<dbReference type="OrthoDB" id="13625at2"/>
<dbReference type="InterPro" id="IPR015946">
    <property type="entry name" value="KH_dom-like_a/b"/>
</dbReference>
<organism evidence="1 2">
    <name type="scientific">Sporosarcina globispora</name>
    <name type="common">Bacillus globisporus</name>
    <dbReference type="NCBI Taxonomy" id="1459"/>
    <lineage>
        <taxon>Bacteria</taxon>
        <taxon>Bacillati</taxon>
        <taxon>Bacillota</taxon>
        <taxon>Bacilli</taxon>
        <taxon>Bacillales</taxon>
        <taxon>Caryophanaceae</taxon>
        <taxon>Sporosarcina</taxon>
    </lineage>
</organism>
<evidence type="ECO:0000313" key="2">
    <source>
        <dbReference type="Proteomes" id="UP000037109"/>
    </source>
</evidence>
<evidence type="ECO:0000313" key="1">
    <source>
        <dbReference type="EMBL" id="KON89775.1"/>
    </source>
</evidence>
<dbReference type="Pfam" id="PF02566">
    <property type="entry name" value="OsmC"/>
    <property type="match status" value="1"/>
</dbReference>
<dbReference type="PANTHER" id="PTHR34352:SF1">
    <property type="entry name" value="PROTEIN YHFA"/>
    <property type="match status" value="1"/>
</dbReference>
<reference evidence="2" key="1">
    <citation type="submission" date="2015-07" db="EMBL/GenBank/DDBJ databases">
        <title>Fjat-10036 dsm4.</title>
        <authorList>
            <person name="Liu B."/>
            <person name="Wang J."/>
            <person name="Zhu Y."/>
            <person name="Liu G."/>
            <person name="Chen Q."/>
            <person name="Chen Z."/>
            <person name="Lan J."/>
            <person name="Che J."/>
            <person name="Ge C."/>
            <person name="Shi H."/>
            <person name="Pan Z."/>
            <person name="Liu X."/>
        </authorList>
    </citation>
    <scope>NUCLEOTIDE SEQUENCE [LARGE SCALE GENOMIC DNA]</scope>
    <source>
        <strain evidence="2">DSM 4</strain>
    </source>
</reference>
<dbReference type="STRING" id="1459.AF332_25155"/>
<dbReference type="EMBL" id="LGUF01000007">
    <property type="protein sequence ID" value="KON89775.1"/>
    <property type="molecule type" value="Genomic_DNA"/>
</dbReference>
<gene>
    <name evidence="1" type="ORF">AF332_25155</name>
</gene>
<accession>A0A0M0GIM6</accession>
<dbReference type="Proteomes" id="UP000037109">
    <property type="component" value="Unassembled WGS sequence"/>
</dbReference>
<protein>
    <submittedName>
        <fullName evidence="1">Osmotically inducible protein C</fullName>
    </submittedName>
</protein>
<dbReference type="AlphaFoldDB" id="A0A0M0GIM6"/>
<proteinExistence type="predicted"/>
<dbReference type="InterPro" id="IPR003718">
    <property type="entry name" value="OsmC/Ohr_fam"/>
</dbReference>
<dbReference type="InterPro" id="IPR036102">
    <property type="entry name" value="OsmC/Ohrsf"/>
</dbReference>
<keyword evidence="2" id="KW-1185">Reference proteome</keyword>